<dbReference type="OrthoDB" id="5862749at2759"/>
<protein>
    <submittedName>
        <fullName evidence="3">Uncharacterized protein</fullName>
    </submittedName>
</protein>
<feature type="domain" description="DUF7637" evidence="1">
    <location>
        <begin position="34"/>
        <end position="82"/>
    </location>
</feature>
<evidence type="ECO:0000259" key="1">
    <source>
        <dbReference type="Pfam" id="PF24643"/>
    </source>
</evidence>
<dbReference type="Pfam" id="PF25359">
    <property type="entry name" value="PH_met_RdRP"/>
    <property type="match status" value="1"/>
</dbReference>
<accession>A0A3P7MX26</accession>
<dbReference type="Pfam" id="PF24643">
    <property type="entry name" value="DUF7637"/>
    <property type="match status" value="1"/>
</dbReference>
<dbReference type="AlphaFoldDB" id="A0A3P7MX26"/>
<name>A0A3P7MX26_CYLGO</name>
<evidence type="ECO:0000313" key="3">
    <source>
        <dbReference type="EMBL" id="VDN28573.1"/>
    </source>
</evidence>
<feature type="domain" description="PH-like" evidence="2">
    <location>
        <begin position="85"/>
        <end position="149"/>
    </location>
</feature>
<dbReference type="EMBL" id="UYRV01113938">
    <property type="protein sequence ID" value="VDN28573.1"/>
    <property type="molecule type" value="Genomic_DNA"/>
</dbReference>
<dbReference type="Proteomes" id="UP000271889">
    <property type="component" value="Unassembled WGS sequence"/>
</dbReference>
<dbReference type="InterPro" id="IPR056054">
    <property type="entry name" value="DUF7637"/>
</dbReference>
<dbReference type="InterPro" id="IPR057493">
    <property type="entry name" value="PH_RdRP-assoc"/>
</dbReference>
<reference evidence="3 4" key="1">
    <citation type="submission" date="2018-11" db="EMBL/GenBank/DDBJ databases">
        <authorList>
            <consortium name="Pathogen Informatics"/>
        </authorList>
    </citation>
    <scope>NUCLEOTIDE SEQUENCE [LARGE SCALE GENOMIC DNA]</scope>
</reference>
<evidence type="ECO:0000259" key="2">
    <source>
        <dbReference type="Pfam" id="PF25359"/>
    </source>
</evidence>
<proteinExistence type="predicted"/>
<gene>
    <name evidence="3" type="ORF">CGOC_LOCUS10998</name>
</gene>
<sequence length="161" mass="18365">MGEVTAAQGRLKLEVPIANANSSRPPLHAEKQKELLNEVRSLSFFRTLLGTLRYFLNRLQAEHMPYHFNPTVIIHSMSCFSTDVIPAHLNIPIAAIYFGNIQGGVLISHWEVSYRDKAEADERWRSKISADFMYDQSDIISLKFENPGESSELISFTFKFT</sequence>
<evidence type="ECO:0000313" key="4">
    <source>
        <dbReference type="Proteomes" id="UP000271889"/>
    </source>
</evidence>
<organism evidence="3 4">
    <name type="scientific">Cylicostephanus goldi</name>
    <name type="common">Nematode worm</name>
    <dbReference type="NCBI Taxonomy" id="71465"/>
    <lineage>
        <taxon>Eukaryota</taxon>
        <taxon>Metazoa</taxon>
        <taxon>Ecdysozoa</taxon>
        <taxon>Nematoda</taxon>
        <taxon>Chromadorea</taxon>
        <taxon>Rhabditida</taxon>
        <taxon>Rhabditina</taxon>
        <taxon>Rhabditomorpha</taxon>
        <taxon>Strongyloidea</taxon>
        <taxon>Strongylidae</taxon>
        <taxon>Cylicostephanus</taxon>
    </lineage>
</organism>
<keyword evidence="4" id="KW-1185">Reference proteome</keyword>